<evidence type="ECO:0000256" key="8">
    <source>
        <dbReference type="ARBA" id="ARBA00022842"/>
    </source>
</evidence>
<dbReference type="GO" id="GO:0005524">
    <property type="term" value="F:ATP binding"/>
    <property type="evidence" value="ECO:0007669"/>
    <property type="project" value="UniProtKB-KW"/>
</dbReference>
<evidence type="ECO:0000259" key="14">
    <source>
        <dbReference type="SMART" id="SM00831"/>
    </source>
</evidence>
<dbReference type="Pfam" id="PF00690">
    <property type="entry name" value="Cation_ATPase_N"/>
    <property type="match status" value="1"/>
</dbReference>
<comment type="subcellular location">
    <subcellularLocation>
        <location evidence="1">Endomembrane system</location>
        <topology evidence="1">Multi-pass membrane protein</topology>
    </subcellularLocation>
</comment>
<dbReference type="InterPro" id="IPR001757">
    <property type="entry name" value="P_typ_ATPase"/>
</dbReference>
<dbReference type="GO" id="GO:1902600">
    <property type="term" value="P:proton transmembrane transport"/>
    <property type="evidence" value="ECO:0007669"/>
    <property type="project" value="TreeGrafter"/>
</dbReference>
<dbReference type="InterPro" id="IPR059000">
    <property type="entry name" value="ATPase_P-type_domA"/>
</dbReference>
<reference evidence="15 16" key="1">
    <citation type="submission" date="2019-07" db="EMBL/GenBank/DDBJ databases">
        <authorList>
            <person name="Kim J."/>
        </authorList>
    </citation>
    <scope>NUCLEOTIDE SEQUENCE [LARGE SCALE GENOMIC DNA]</scope>
    <source>
        <strain evidence="15 16">G13</strain>
    </source>
</reference>
<name>A0A559JWE2_9BACL</name>
<keyword evidence="8" id="KW-0460">Magnesium</keyword>
<keyword evidence="6" id="KW-0547">Nucleotide-binding</keyword>
<dbReference type="InterPro" id="IPR036412">
    <property type="entry name" value="HAD-like_sf"/>
</dbReference>
<evidence type="ECO:0000256" key="2">
    <source>
        <dbReference type="ARBA" id="ARBA00005675"/>
    </source>
</evidence>
<keyword evidence="5 13" id="KW-0812">Transmembrane</keyword>
<dbReference type="SUPFAM" id="SSF81653">
    <property type="entry name" value="Calcium ATPase, transduction domain A"/>
    <property type="match status" value="1"/>
</dbReference>
<dbReference type="SFLD" id="SFLDF00027">
    <property type="entry name" value="p-type_atpase"/>
    <property type="match status" value="1"/>
</dbReference>
<evidence type="ECO:0000313" key="15">
    <source>
        <dbReference type="EMBL" id="TVY04196.1"/>
    </source>
</evidence>
<keyword evidence="3" id="KW-0813">Transport</keyword>
<dbReference type="PRINTS" id="PR00120">
    <property type="entry name" value="HATPASE"/>
</dbReference>
<evidence type="ECO:0000256" key="1">
    <source>
        <dbReference type="ARBA" id="ARBA00004127"/>
    </source>
</evidence>
<feature type="transmembrane region" description="Helical" evidence="13">
    <location>
        <begin position="941"/>
        <end position="963"/>
    </location>
</feature>
<dbReference type="OrthoDB" id="9760364at2"/>
<dbReference type="GO" id="GO:1990573">
    <property type="term" value="P:potassium ion import across plasma membrane"/>
    <property type="evidence" value="ECO:0007669"/>
    <property type="project" value="TreeGrafter"/>
</dbReference>
<organism evidence="15 16">
    <name type="scientific">Cohnella terricola</name>
    <dbReference type="NCBI Taxonomy" id="1289167"/>
    <lineage>
        <taxon>Bacteria</taxon>
        <taxon>Bacillati</taxon>
        <taxon>Bacillota</taxon>
        <taxon>Bacilli</taxon>
        <taxon>Bacillales</taxon>
        <taxon>Paenibacillaceae</taxon>
        <taxon>Cohnella</taxon>
    </lineage>
</organism>
<dbReference type="Gene3D" id="2.70.150.10">
    <property type="entry name" value="Calcium-transporting ATPase, cytoplasmic transduction domain A"/>
    <property type="match status" value="1"/>
</dbReference>
<gene>
    <name evidence="15" type="ORF">FPZ45_00935</name>
</gene>
<feature type="transmembrane region" description="Helical" evidence="13">
    <location>
        <begin position="727"/>
        <end position="758"/>
    </location>
</feature>
<dbReference type="SUPFAM" id="SSF56784">
    <property type="entry name" value="HAD-like"/>
    <property type="match status" value="1"/>
</dbReference>
<dbReference type="Proteomes" id="UP000316330">
    <property type="component" value="Unassembled WGS sequence"/>
</dbReference>
<keyword evidence="10 13" id="KW-1133">Transmembrane helix</keyword>
<dbReference type="GO" id="GO:0005391">
    <property type="term" value="F:P-type sodium:potassium-exchanging transporter activity"/>
    <property type="evidence" value="ECO:0007669"/>
    <property type="project" value="TreeGrafter"/>
</dbReference>
<dbReference type="SFLD" id="SFLDS00003">
    <property type="entry name" value="Haloacid_Dehalogenase"/>
    <property type="match status" value="1"/>
</dbReference>
<dbReference type="GO" id="GO:0036376">
    <property type="term" value="P:sodium ion export across plasma membrane"/>
    <property type="evidence" value="ECO:0007669"/>
    <property type="project" value="TreeGrafter"/>
</dbReference>
<evidence type="ECO:0000256" key="12">
    <source>
        <dbReference type="ARBA" id="ARBA00023136"/>
    </source>
</evidence>
<dbReference type="EMBL" id="VNJJ01000001">
    <property type="protein sequence ID" value="TVY04196.1"/>
    <property type="molecule type" value="Genomic_DNA"/>
</dbReference>
<keyword evidence="11" id="KW-0406">Ion transport</keyword>
<keyword evidence="4" id="KW-0597">Phosphoprotein</keyword>
<keyword evidence="9" id="KW-1278">Translocase</keyword>
<evidence type="ECO:0000256" key="5">
    <source>
        <dbReference type="ARBA" id="ARBA00022692"/>
    </source>
</evidence>
<feature type="transmembrane region" description="Helical" evidence="13">
    <location>
        <begin position="1442"/>
        <end position="1461"/>
    </location>
</feature>
<dbReference type="InterPro" id="IPR018303">
    <property type="entry name" value="ATPase_P-typ_P_site"/>
</dbReference>
<evidence type="ECO:0000256" key="3">
    <source>
        <dbReference type="ARBA" id="ARBA00022448"/>
    </source>
</evidence>
<dbReference type="InterPro" id="IPR004014">
    <property type="entry name" value="ATPase_P-typ_cation-transptr_N"/>
</dbReference>
<dbReference type="InterPro" id="IPR023298">
    <property type="entry name" value="ATPase_P-typ_TM_dom_sf"/>
</dbReference>
<keyword evidence="7" id="KW-0067">ATP-binding</keyword>
<dbReference type="InterPro" id="IPR023299">
    <property type="entry name" value="ATPase_P-typ_cyto_dom_N"/>
</dbReference>
<dbReference type="GO" id="GO:0012505">
    <property type="term" value="C:endomembrane system"/>
    <property type="evidence" value="ECO:0007669"/>
    <property type="project" value="UniProtKB-SubCell"/>
</dbReference>
<dbReference type="PANTHER" id="PTHR43294:SF20">
    <property type="entry name" value="P-TYPE ATPASE"/>
    <property type="match status" value="1"/>
</dbReference>
<dbReference type="NCBIfam" id="TIGR01494">
    <property type="entry name" value="ATPase_P-type"/>
    <property type="match status" value="2"/>
</dbReference>
<dbReference type="InterPro" id="IPR044492">
    <property type="entry name" value="P_typ_ATPase_HD_dom"/>
</dbReference>
<dbReference type="Gene3D" id="3.40.1110.10">
    <property type="entry name" value="Calcium-transporting ATPase, cytoplasmic domain N"/>
    <property type="match status" value="2"/>
</dbReference>
<feature type="transmembrane region" description="Helical" evidence="13">
    <location>
        <begin position="1398"/>
        <end position="1421"/>
    </location>
</feature>
<evidence type="ECO:0000256" key="9">
    <source>
        <dbReference type="ARBA" id="ARBA00022967"/>
    </source>
</evidence>
<dbReference type="Gene3D" id="3.40.50.1000">
    <property type="entry name" value="HAD superfamily/HAD-like"/>
    <property type="match status" value="2"/>
</dbReference>
<dbReference type="PRINTS" id="PR00119">
    <property type="entry name" value="CATATPASE"/>
</dbReference>
<dbReference type="GO" id="GO:0005886">
    <property type="term" value="C:plasma membrane"/>
    <property type="evidence" value="ECO:0007669"/>
    <property type="project" value="TreeGrafter"/>
</dbReference>
<evidence type="ECO:0000256" key="6">
    <source>
        <dbReference type="ARBA" id="ARBA00022741"/>
    </source>
</evidence>
<evidence type="ECO:0000256" key="4">
    <source>
        <dbReference type="ARBA" id="ARBA00022553"/>
    </source>
</evidence>
<proteinExistence type="inferred from homology"/>
<dbReference type="Gene3D" id="1.20.1110.10">
    <property type="entry name" value="Calcium-transporting ATPase, transmembrane domain"/>
    <property type="match status" value="1"/>
</dbReference>
<keyword evidence="12 13" id="KW-0472">Membrane</keyword>
<feature type="transmembrane region" description="Helical" evidence="13">
    <location>
        <begin position="1467"/>
        <end position="1485"/>
    </location>
</feature>
<sequence length="1579" mass="171292">MSIATHRSRFIRLMPGRIRLEFAGLLHNKQTELSLNRDLASLTGVAKAEASAISGRILVVYDERLTSGRQLLHQLELLESKYAGQGHDEPKACEEIPVRAAAESGAHVEAAASLELPMMQHQPAQHTNTVEESSDVPESLRTIPVPVYPRAASQPGIPLPLTLAMGGLLVLGAKQLIFGRSAFAQSPVPFYMSGLVAVVTGYPFLRRGFTQLSEQRKLNPDLILGTAALGLALVRENLVVLGTLSILQYVNWKRSRIGLDEAGSQPLSPEIQAYSERAGRWGVVGAAATWLITRSPLRAIAVLLAANPRPATIPAKAAWQQAELYSKEAQPTLPNGASLAHLAQTGTLLLENTSLLMQSNVQETGCVSSEEDPDKIICLTAGLMGKSEHPWKEDVQRKAKLTCRTIRAAFRVAEEENGIRGMISNTSYCIGNLTYCKQNGVSFERYYLEAKRMESSGCEVLYLAKQTGGNWICQGLIYRGQQFDSERRELLSRARQQGIQVAVLEDSSSMGREELDRLGVQTDWLDTHISEAVERIATLHHQGNRVLLVSESSDGYSRYLMEAGVAGVTFDQLKQILDTRPSAQKIESTVNEHFLVTKRWNVIGSLLAAIGVLSAPIVNIASDALSLMFLSRSQKLAQQLFPSGATHTTDDVARSRNEVAATAEAVAWHGLPWERVTERFQVRVQHGLTANQVNESRGRYGINQLAEKQHIPWIVSYAGQFREFTTLILLGTSVLALFTGGLFDGLAMGAVLLANAAIGTFQERKAERIVESLNEFQPSVSKVIRDGVEMSINAIDLVPGDMVCLEPGDRVPADIRLVRAWNLEVNESALTGESVPVMKKEKEAEGDCPLSERSCMLYMGTDISRGKALGVVVQTGMNTEFGHLMSLLKTNEKTTTPLQGKVTSISKKFIKWAFIAGSIVFASGLLRGIPFPQLVSTSITLIASAIPEGLPVTITIALSAGIYRMAKKNVLVRKLSALETLGRATIICTDKTGTLTKNEMTVKQIAAIGRAWEVSGNGYDPEGIFMEKASTDNPSGLSDVMNESSDTQPELQRILQIACLCNNSRLIKQGKNWSMQGDPTEGALLAMAIKGGVKPERMAHWHRGAEMPFDSGTGKMSVVCKDTSSGHACYIFSKGSVESILRRCSRYQQNGEVHKLTDEIRAGILEQSESLASSALRVLGFAYRALQADEHDGQADLDEQDMIYVGMAGMLDPPKADVRKSIKEALALGVKPIMITGDHPITAIAIAEQIGIMDGGQPGQVLSGHELDRLSDEELEQSVEQVCIFARMTPEHKLRIVSILRKKGHIVAMTGDGVNDSPAIKQANVGIAMGRAGTEVSKATADIVLKEDDFGSIVDAVKEGRTIIGNIRKAIGCLLTGNLAEILVTSVAVVVGMPIPLVPIQILLMNMLTDALPAMVLAINPGSKSKQTKRMDIVDKTLYRKVITRGALLGAGSLALYGLALANGQPIQVAQTIAFATLVAGQLIQTFSWRQEGTEQTVGDWSKDRFLVGAMSISWLALLGALYMPSLNRFFHTTPLALSHWGLILLVAGSVSWLSKPILSMLERKNATTSTAALTYSAA</sequence>
<protein>
    <submittedName>
        <fullName evidence="15">HAD-IC family P-type ATPase</fullName>
    </submittedName>
</protein>
<dbReference type="InterPro" id="IPR008250">
    <property type="entry name" value="ATPase_P-typ_transduc_dom_A_sf"/>
</dbReference>
<dbReference type="FunFam" id="2.70.150.10:FF:000160">
    <property type="entry name" value="Sarcoplasmic/endoplasmic reticulum calcium ATPase 1"/>
    <property type="match status" value="1"/>
</dbReference>
<feature type="domain" description="Cation-transporting P-type ATPase N-terminal" evidence="14">
    <location>
        <begin position="667"/>
        <end position="741"/>
    </location>
</feature>
<keyword evidence="16" id="KW-1185">Reference proteome</keyword>
<dbReference type="Pfam" id="PF13246">
    <property type="entry name" value="Cation_ATPase"/>
    <property type="match status" value="1"/>
</dbReference>
<feature type="transmembrane region" description="Helical" evidence="13">
    <location>
        <begin position="909"/>
        <end position="929"/>
    </location>
</feature>
<feature type="transmembrane region" description="Helical" evidence="13">
    <location>
        <begin position="1536"/>
        <end position="1555"/>
    </location>
</feature>
<dbReference type="InterPro" id="IPR006068">
    <property type="entry name" value="ATPase_P-typ_cation-transptr_C"/>
</dbReference>
<feature type="transmembrane region" description="Helical" evidence="13">
    <location>
        <begin position="1371"/>
        <end position="1392"/>
    </location>
</feature>
<evidence type="ECO:0000256" key="10">
    <source>
        <dbReference type="ARBA" id="ARBA00022989"/>
    </source>
</evidence>
<dbReference type="GO" id="GO:0016887">
    <property type="term" value="F:ATP hydrolysis activity"/>
    <property type="evidence" value="ECO:0007669"/>
    <property type="project" value="InterPro"/>
</dbReference>
<evidence type="ECO:0000256" key="11">
    <source>
        <dbReference type="ARBA" id="ARBA00023065"/>
    </source>
</evidence>
<dbReference type="SUPFAM" id="SSF81665">
    <property type="entry name" value="Calcium ATPase, transmembrane domain M"/>
    <property type="match status" value="1"/>
</dbReference>
<dbReference type="Pfam" id="PF00122">
    <property type="entry name" value="E1-E2_ATPase"/>
    <property type="match status" value="1"/>
</dbReference>
<dbReference type="Pfam" id="PF00689">
    <property type="entry name" value="Cation_ATPase_C"/>
    <property type="match status" value="1"/>
</dbReference>
<accession>A0A559JWE2</accession>
<dbReference type="GO" id="GO:0030007">
    <property type="term" value="P:intracellular potassium ion homeostasis"/>
    <property type="evidence" value="ECO:0007669"/>
    <property type="project" value="TreeGrafter"/>
</dbReference>
<dbReference type="SMART" id="SM00831">
    <property type="entry name" value="Cation_ATPase_N"/>
    <property type="match status" value="1"/>
</dbReference>
<dbReference type="RefSeq" id="WP_144697419.1">
    <property type="nucleotide sequence ID" value="NZ_VNJJ01000001.1"/>
</dbReference>
<dbReference type="SUPFAM" id="SSF81660">
    <property type="entry name" value="Metal cation-transporting ATPase, ATP-binding domain N"/>
    <property type="match status" value="1"/>
</dbReference>
<comment type="similarity">
    <text evidence="2">Belongs to the cation transport ATPase (P-type) (TC 3.A.3) family. Type IIA subfamily.</text>
</comment>
<dbReference type="InterPro" id="IPR023214">
    <property type="entry name" value="HAD_sf"/>
</dbReference>
<dbReference type="InterPro" id="IPR050510">
    <property type="entry name" value="Cation_transp_ATPase_P-type"/>
</dbReference>
<feature type="transmembrane region" description="Helical" evidence="13">
    <location>
        <begin position="1506"/>
        <end position="1524"/>
    </location>
</feature>
<evidence type="ECO:0000256" key="13">
    <source>
        <dbReference type="SAM" id="Phobius"/>
    </source>
</evidence>
<dbReference type="GO" id="GO:0006883">
    <property type="term" value="P:intracellular sodium ion homeostasis"/>
    <property type="evidence" value="ECO:0007669"/>
    <property type="project" value="TreeGrafter"/>
</dbReference>
<dbReference type="SFLD" id="SFLDG00002">
    <property type="entry name" value="C1.7:_P-type_atpase_like"/>
    <property type="match status" value="1"/>
</dbReference>
<dbReference type="PANTHER" id="PTHR43294">
    <property type="entry name" value="SODIUM/POTASSIUM-TRANSPORTING ATPASE SUBUNIT ALPHA"/>
    <property type="match status" value="1"/>
</dbReference>
<dbReference type="PROSITE" id="PS00154">
    <property type="entry name" value="ATPASE_E1_E2"/>
    <property type="match status" value="1"/>
</dbReference>
<evidence type="ECO:0000313" key="16">
    <source>
        <dbReference type="Proteomes" id="UP000316330"/>
    </source>
</evidence>
<evidence type="ECO:0000256" key="7">
    <source>
        <dbReference type="ARBA" id="ARBA00022840"/>
    </source>
</evidence>
<comment type="caution">
    <text evidence="15">The sequence shown here is derived from an EMBL/GenBank/DDBJ whole genome shotgun (WGS) entry which is preliminary data.</text>
</comment>